<name>A0AA36H8N9_CYLNA</name>
<evidence type="ECO:0000313" key="2">
    <source>
        <dbReference type="EMBL" id="CAJ0605805.1"/>
    </source>
</evidence>
<evidence type="ECO:0000313" key="3">
    <source>
        <dbReference type="Proteomes" id="UP001176961"/>
    </source>
</evidence>
<organism evidence="2 3">
    <name type="scientific">Cylicocyclus nassatus</name>
    <name type="common">Nematode worm</name>
    <dbReference type="NCBI Taxonomy" id="53992"/>
    <lineage>
        <taxon>Eukaryota</taxon>
        <taxon>Metazoa</taxon>
        <taxon>Ecdysozoa</taxon>
        <taxon>Nematoda</taxon>
        <taxon>Chromadorea</taxon>
        <taxon>Rhabditida</taxon>
        <taxon>Rhabditina</taxon>
        <taxon>Rhabditomorpha</taxon>
        <taxon>Strongyloidea</taxon>
        <taxon>Strongylidae</taxon>
        <taxon>Cylicocyclus</taxon>
    </lineage>
</organism>
<dbReference type="EMBL" id="CATQJL010000316">
    <property type="protein sequence ID" value="CAJ0605805.1"/>
    <property type="molecule type" value="Genomic_DNA"/>
</dbReference>
<feature type="signal peptide" evidence="1">
    <location>
        <begin position="1"/>
        <end position="16"/>
    </location>
</feature>
<keyword evidence="3" id="KW-1185">Reference proteome</keyword>
<keyword evidence="1" id="KW-0732">Signal</keyword>
<evidence type="ECO:0000256" key="1">
    <source>
        <dbReference type="SAM" id="SignalP"/>
    </source>
</evidence>
<accession>A0AA36H8N9</accession>
<sequence length="191" mass="22562">MLYILFGVTFVSSVFASPKQLVDYTCVQHGGCNSCTQKWRNLFKDIFELRCRETQPVKLTYHGWVAHLIDFFVYGVWIDSNRVRIFKVEREENCDDIGEAAVEMLADINKLNKRSWKPINTCTMFTEKCKFACKPYREKEQSGFWLFTTFTTKHVVLCAFTGMEGVEPIPKYKWTKLDECREDWKRCRSLM</sequence>
<reference evidence="2" key="1">
    <citation type="submission" date="2023-07" db="EMBL/GenBank/DDBJ databases">
        <authorList>
            <consortium name="CYATHOMIX"/>
        </authorList>
    </citation>
    <scope>NUCLEOTIDE SEQUENCE</scope>
    <source>
        <strain evidence="2">N/A</strain>
    </source>
</reference>
<feature type="chain" id="PRO_5041330102" evidence="1">
    <location>
        <begin position="17"/>
        <end position="191"/>
    </location>
</feature>
<dbReference type="Proteomes" id="UP001176961">
    <property type="component" value="Unassembled WGS sequence"/>
</dbReference>
<dbReference type="AlphaFoldDB" id="A0AA36H8N9"/>
<gene>
    <name evidence="2" type="ORF">CYNAS_LOCUS17788</name>
</gene>
<proteinExistence type="predicted"/>
<protein>
    <submittedName>
        <fullName evidence="2">Uncharacterized protein</fullName>
    </submittedName>
</protein>
<comment type="caution">
    <text evidence="2">The sequence shown here is derived from an EMBL/GenBank/DDBJ whole genome shotgun (WGS) entry which is preliminary data.</text>
</comment>